<dbReference type="OrthoDB" id="3694346at2759"/>
<protein>
    <submittedName>
        <fullName evidence="2">Uncharacterized protein</fullName>
    </submittedName>
</protein>
<keyword evidence="3" id="KW-1185">Reference proteome</keyword>
<dbReference type="AlphaFoldDB" id="A0A6A5KLW0"/>
<gene>
    <name evidence="2" type="ORF">BDW02DRAFT_577648</name>
</gene>
<feature type="region of interest" description="Disordered" evidence="1">
    <location>
        <begin position="114"/>
        <end position="147"/>
    </location>
</feature>
<accession>A0A6A5KLW0</accession>
<organism evidence="2 3">
    <name type="scientific">Decorospora gaudefroyi</name>
    <dbReference type="NCBI Taxonomy" id="184978"/>
    <lineage>
        <taxon>Eukaryota</taxon>
        <taxon>Fungi</taxon>
        <taxon>Dikarya</taxon>
        <taxon>Ascomycota</taxon>
        <taxon>Pezizomycotina</taxon>
        <taxon>Dothideomycetes</taxon>
        <taxon>Pleosporomycetidae</taxon>
        <taxon>Pleosporales</taxon>
        <taxon>Pleosporineae</taxon>
        <taxon>Pleosporaceae</taxon>
        <taxon>Decorospora</taxon>
    </lineage>
</organism>
<reference evidence="2" key="1">
    <citation type="submission" date="2020-01" db="EMBL/GenBank/DDBJ databases">
        <authorList>
            <consortium name="DOE Joint Genome Institute"/>
            <person name="Haridas S."/>
            <person name="Albert R."/>
            <person name="Binder M."/>
            <person name="Bloem J."/>
            <person name="Labutti K."/>
            <person name="Salamov A."/>
            <person name="Andreopoulos B."/>
            <person name="Baker S.E."/>
            <person name="Barry K."/>
            <person name="Bills G."/>
            <person name="Bluhm B.H."/>
            <person name="Cannon C."/>
            <person name="Castanera R."/>
            <person name="Culley D.E."/>
            <person name="Daum C."/>
            <person name="Ezra D."/>
            <person name="Gonzalez J.B."/>
            <person name="Henrissat B."/>
            <person name="Kuo A."/>
            <person name="Liang C."/>
            <person name="Lipzen A."/>
            <person name="Lutzoni F."/>
            <person name="Magnuson J."/>
            <person name="Mondo S."/>
            <person name="Nolan M."/>
            <person name="Ohm R."/>
            <person name="Pangilinan J."/>
            <person name="Park H.-J."/>
            <person name="Ramirez L."/>
            <person name="Alfaro M."/>
            <person name="Sun H."/>
            <person name="Tritt A."/>
            <person name="Yoshinaga Y."/>
            <person name="Zwiers L.-H."/>
            <person name="Turgeon B.G."/>
            <person name="Goodwin S.B."/>
            <person name="Spatafora J.W."/>
            <person name="Crous P.W."/>
            <person name="Grigoriev I.V."/>
        </authorList>
    </citation>
    <scope>NUCLEOTIDE SEQUENCE</scope>
    <source>
        <strain evidence="2">P77</strain>
    </source>
</reference>
<dbReference type="EMBL" id="ML975268">
    <property type="protein sequence ID" value="KAF1836907.1"/>
    <property type="molecule type" value="Genomic_DNA"/>
</dbReference>
<dbReference type="Proteomes" id="UP000800040">
    <property type="component" value="Unassembled WGS sequence"/>
</dbReference>
<name>A0A6A5KLW0_9PLEO</name>
<evidence type="ECO:0000313" key="3">
    <source>
        <dbReference type="Proteomes" id="UP000800040"/>
    </source>
</evidence>
<evidence type="ECO:0000256" key="1">
    <source>
        <dbReference type="SAM" id="MobiDB-lite"/>
    </source>
</evidence>
<proteinExistence type="predicted"/>
<evidence type="ECO:0000313" key="2">
    <source>
        <dbReference type="EMBL" id="KAF1836907.1"/>
    </source>
</evidence>
<sequence length="164" mass="18550">MTSSQQPPQPRPSHDLQDPATYLRKGCPVPYMILVRALQSYKNWVEDGGLDKFASTHGVEPDFIYRLYETDFKAVFAYLEVVRAMPGLEDLMEPTLRLSVSHSSARQIIDDCENGWSSEEEAEDEDDKEETEIEEELQGTEEEGVETVSRSAQGYLMLLGADRA</sequence>
<feature type="compositionally biased region" description="Acidic residues" evidence="1">
    <location>
        <begin position="114"/>
        <end position="145"/>
    </location>
</feature>